<dbReference type="SMART" id="SM00240">
    <property type="entry name" value="FHA"/>
    <property type="match status" value="1"/>
</dbReference>
<protein>
    <recommendedName>
        <fullName evidence="2">FHA domain-containing protein</fullName>
    </recommendedName>
</protein>
<proteinExistence type="predicted"/>
<dbReference type="Gene3D" id="2.60.200.20">
    <property type="match status" value="1"/>
</dbReference>
<dbReference type="Proteomes" id="UP001500307">
    <property type="component" value="Unassembled WGS sequence"/>
</dbReference>
<dbReference type="CDD" id="cd22684">
    <property type="entry name" value="FHA_GarA_OdhI-like"/>
    <property type="match status" value="1"/>
</dbReference>
<evidence type="ECO:0000259" key="2">
    <source>
        <dbReference type="PROSITE" id="PS50006"/>
    </source>
</evidence>
<keyword evidence="4" id="KW-1185">Reference proteome</keyword>
<evidence type="ECO:0000313" key="4">
    <source>
        <dbReference type="Proteomes" id="UP001500307"/>
    </source>
</evidence>
<dbReference type="PANTHER" id="PTHR23308">
    <property type="entry name" value="NUCLEAR INHIBITOR OF PROTEIN PHOSPHATASE-1"/>
    <property type="match status" value="1"/>
</dbReference>
<accession>A0ABP8SDT0</accession>
<gene>
    <name evidence="3" type="ORF">GCM10023176_17400</name>
</gene>
<evidence type="ECO:0000256" key="1">
    <source>
        <dbReference type="ARBA" id="ARBA00022553"/>
    </source>
</evidence>
<dbReference type="EMBL" id="BAABGU010000007">
    <property type="protein sequence ID" value="GAA4566712.1"/>
    <property type="molecule type" value="Genomic_DNA"/>
</dbReference>
<dbReference type="InterPro" id="IPR008984">
    <property type="entry name" value="SMAD_FHA_dom_sf"/>
</dbReference>
<keyword evidence="1" id="KW-0597">Phosphoprotein</keyword>
<dbReference type="Pfam" id="PF00498">
    <property type="entry name" value="FHA"/>
    <property type="match status" value="1"/>
</dbReference>
<dbReference type="SUPFAM" id="SSF49879">
    <property type="entry name" value="SMAD/FHA domain"/>
    <property type="match status" value="1"/>
</dbReference>
<evidence type="ECO:0000313" key="3">
    <source>
        <dbReference type="EMBL" id="GAA4566712.1"/>
    </source>
</evidence>
<comment type="caution">
    <text evidence="3">The sequence shown here is derived from an EMBL/GenBank/DDBJ whole genome shotgun (WGS) entry which is preliminary data.</text>
</comment>
<reference evidence="4" key="1">
    <citation type="journal article" date="2019" name="Int. J. Syst. Evol. Microbiol.">
        <title>The Global Catalogue of Microorganisms (GCM) 10K type strain sequencing project: providing services to taxonomists for standard genome sequencing and annotation.</title>
        <authorList>
            <consortium name="The Broad Institute Genomics Platform"/>
            <consortium name="The Broad Institute Genome Sequencing Center for Infectious Disease"/>
            <person name="Wu L."/>
            <person name="Ma J."/>
        </authorList>
    </citation>
    <scope>NUCLEOTIDE SEQUENCE [LARGE SCALE GENOMIC DNA]</scope>
    <source>
        <strain evidence="4">JCM 3175</strain>
    </source>
</reference>
<name>A0ABP8SDT0_9ACTN</name>
<sequence>MECAFPGTGSQPPGVCLPGGQTRHYPTPTEQIREVVPMTRPDDEFPPLDVTSTLNLGSLDEVLEGPDTDVVPSRMSGSLPPGMALLVVRRGPNAGARFLLDHDVTTSGRHPDSDIFLDDVTVSRRHAEFHRDGGTFTVRDVGSLNGTYVNRERVEAATLSNGDEVQIGKFRVVFIAGPRPEEEAGRG</sequence>
<dbReference type="InterPro" id="IPR050923">
    <property type="entry name" value="Cell_Proc_Reg/RNA_Proc"/>
</dbReference>
<feature type="domain" description="FHA" evidence="2">
    <location>
        <begin position="105"/>
        <end position="154"/>
    </location>
</feature>
<organism evidence="3 4">
    <name type="scientific">Micromonospora coerulea</name>
    <dbReference type="NCBI Taxonomy" id="47856"/>
    <lineage>
        <taxon>Bacteria</taxon>
        <taxon>Bacillati</taxon>
        <taxon>Actinomycetota</taxon>
        <taxon>Actinomycetes</taxon>
        <taxon>Micromonosporales</taxon>
        <taxon>Micromonosporaceae</taxon>
        <taxon>Micromonospora</taxon>
    </lineage>
</organism>
<dbReference type="InterPro" id="IPR000253">
    <property type="entry name" value="FHA_dom"/>
</dbReference>
<dbReference type="PROSITE" id="PS50006">
    <property type="entry name" value="FHA_DOMAIN"/>
    <property type="match status" value="1"/>
</dbReference>